<sequence length="58" mass="6518">MAFHAMFGRFDDLVFLFGKMAFNYVLGDGFCGPDEIGDFSSNGFHGKVKVVLEWFDTS</sequence>
<comment type="caution">
    <text evidence="1">The sequence shown here is derived from an EMBL/GenBank/DDBJ whole genome shotgun (WGS) entry which is preliminary data.</text>
</comment>
<protein>
    <recommendedName>
        <fullName evidence="3">Glyceraldehyde-3-phosphate dehydrogenase</fullName>
    </recommendedName>
</protein>
<evidence type="ECO:0008006" key="3">
    <source>
        <dbReference type="Google" id="ProtNLM"/>
    </source>
</evidence>
<dbReference type="EMBL" id="CAWUPB010001108">
    <property type="protein sequence ID" value="CAK7337943.1"/>
    <property type="molecule type" value="Genomic_DNA"/>
</dbReference>
<proteinExistence type="predicted"/>
<evidence type="ECO:0000313" key="2">
    <source>
        <dbReference type="Proteomes" id="UP001314170"/>
    </source>
</evidence>
<reference evidence="1 2" key="1">
    <citation type="submission" date="2024-01" db="EMBL/GenBank/DDBJ databases">
        <authorList>
            <person name="Waweru B."/>
        </authorList>
    </citation>
    <scope>NUCLEOTIDE SEQUENCE [LARGE SCALE GENOMIC DNA]</scope>
</reference>
<evidence type="ECO:0000313" key="1">
    <source>
        <dbReference type="EMBL" id="CAK7337943.1"/>
    </source>
</evidence>
<accession>A0AAV1RQH5</accession>
<organism evidence="1 2">
    <name type="scientific">Dovyalis caffra</name>
    <dbReference type="NCBI Taxonomy" id="77055"/>
    <lineage>
        <taxon>Eukaryota</taxon>
        <taxon>Viridiplantae</taxon>
        <taxon>Streptophyta</taxon>
        <taxon>Embryophyta</taxon>
        <taxon>Tracheophyta</taxon>
        <taxon>Spermatophyta</taxon>
        <taxon>Magnoliopsida</taxon>
        <taxon>eudicotyledons</taxon>
        <taxon>Gunneridae</taxon>
        <taxon>Pentapetalae</taxon>
        <taxon>rosids</taxon>
        <taxon>fabids</taxon>
        <taxon>Malpighiales</taxon>
        <taxon>Salicaceae</taxon>
        <taxon>Flacourtieae</taxon>
        <taxon>Dovyalis</taxon>
    </lineage>
</organism>
<dbReference type="AlphaFoldDB" id="A0AAV1RQH5"/>
<gene>
    <name evidence="1" type="ORF">DCAF_LOCUS12984</name>
</gene>
<name>A0AAV1RQH5_9ROSI</name>
<dbReference type="Proteomes" id="UP001314170">
    <property type="component" value="Unassembled WGS sequence"/>
</dbReference>
<keyword evidence="2" id="KW-1185">Reference proteome</keyword>